<organism evidence="1 2">
    <name type="scientific">Actinomadura syzygii</name>
    <dbReference type="NCBI Taxonomy" id="1427538"/>
    <lineage>
        <taxon>Bacteria</taxon>
        <taxon>Bacillati</taxon>
        <taxon>Actinomycetota</taxon>
        <taxon>Actinomycetes</taxon>
        <taxon>Streptosporangiales</taxon>
        <taxon>Thermomonosporaceae</taxon>
        <taxon>Actinomadura</taxon>
    </lineage>
</organism>
<dbReference type="AlphaFoldDB" id="A0A5D0UKW7"/>
<dbReference type="OrthoDB" id="3392321at2"/>
<protein>
    <submittedName>
        <fullName evidence="1">Uncharacterized protein</fullName>
    </submittedName>
</protein>
<name>A0A5D0UKW7_9ACTN</name>
<gene>
    <name evidence="1" type="ORF">FXF65_01470</name>
</gene>
<dbReference type="RefSeq" id="WP_148347693.1">
    <property type="nucleotide sequence ID" value="NZ_JBHSBF010000019.1"/>
</dbReference>
<comment type="caution">
    <text evidence="1">The sequence shown here is derived from an EMBL/GenBank/DDBJ whole genome shotgun (WGS) entry which is preliminary data.</text>
</comment>
<dbReference type="EMBL" id="VSFF01000001">
    <property type="protein sequence ID" value="TYC18460.1"/>
    <property type="molecule type" value="Genomic_DNA"/>
</dbReference>
<accession>A0A5D0UKW7</accession>
<sequence length="119" mass="12670">MSREIIVLCPRRPGIGALLERVGIRVGVRGDDGLKALSQAAATQVFDAADRMLLVIRDPVLVEVPGEAERLLGIEVPSPVWWVEIRAAAGVAEGEELAARCAGEMIVLDGGIICDGTRR</sequence>
<keyword evidence="2" id="KW-1185">Reference proteome</keyword>
<evidence type="ECO:0000313" key="1">
    <source>
        <dbReference type="EMBL" id="TYC18460.1"/>
    </source>
</evidence>
<reference evidence="1 2" key="1">
    <citation type="submission" date="2019-08" db="EMBL/GenBank/DDBJ databases">
        <title>Actinomadura sp. nov. CYP1-5 isolated from mountain soil.</title>
        <authorList>
            <person name="Songsumanus A."/>
            <person name="Kuncharoen N."/>
            <person name="Kudo T."/>
            <person name="Yuki M."/>
            <person name="Igarashi Y."/>
            <person name="Tanasupawat S."/>
        </authorList>
    </citation>
    <scope>NUCLEOTIDE SEQUENCE [LARGE SCALE GENOMIC DNA]</scope>
    <source>
        <strain evidence="1 2">GKU157</strain>
    </source>
</reference>
<evidence type="ECO:0000313" key="2">
    <source>
        <dbReference type="Proteomes" id="UP000322634"/>
    </source>
</evidence>
<proteinExistence type="predicted"/>
<dbReference type="Proteomes" id="UP000322634">
    <property type="component" value="Unassembled WGS sequence"/>
</dbReference>